<evidence type="ECO:0000313" key="10">
    <source>
        <dbReference type="EMBL" id="KAJ8925825.1"/>
    </source>
</evidence>
<dbReference type="PROSITE" id="PS50240">
    <property type="entry name" value="TRYPSIN_DOM"/>
    <property type="match status" value="1"/>
</dbReference>
<evidence type="ECO:0000256" key="4">
    <source>
        <dbReference type="ARBA" id="ARBA00022825"/>
    </source>
</evidence>
<sequence>MVRTFSLKKHVGTMFIFSCSCIEASAHIHSKLPKNCGLTRYHNARERIIDGDIAALGQFPYLARIGKRTYVKSKPVYKFFCGGALISKYYIATAAHCKASGNIVRLGENDVSTDRDCNRFGNCAPPVQDIEIQQFRVHRYDDDKIINDYGLIELKTPAEFNEYVQPICLPPAEMDHESCIGKWVSIAGFGRINTNPVEYADKLQYITAPIINRKVCNHVYSKYNKKLTDTQFCIGHPKEKDSCNGDSGGPAIMSMNLDGRRRDYLIGVVSYGRPVCGTSPSVYTDVSRYVNWTMEKLYFG</sequence>
<evidence type="ECO:0000256" key="1">
    <source>
        <dbReference type="ARBA" id="ARBA00022670"/>
    </source>
</evidence>
<keyword evidence="2" id="KW-0479">Metal-binding</keyword>
<dbReference type="Pfam" id="PF00089">
    <property type="entry name" value="Trypsin"/>
    <property type="match status" value="1"/>
</dbReference>
<dbReference type="EMBL" id="JANEYG010000001">
    <property type="protein sequence ID" value="KAJ8925825.1"/>
    <property type="molecule type" value="Genomic_DNA"/>
</dbReference>
<dbReference type="InterPro" id="IPR043504">
    <property type="entry name" value="Peptidase_S1_PA_chymotrypsin"/>
</dbReference>
<keyword evidence="3" id="KW-0378">Hydrolase</keyword>
<dbReference type="InterPro" id="IPR009003">
    <property type="entry name" value="Peptidase_S1_PA"/>
</dbReference>
<dbReference type="PRINTS" id="PR00722">
    <property type="entry name" value="CHYMOTRYPSIN"/>
</dbReference>
<dbReference type="Proteomes" id="UP001159042">
    <property type="component" value="Unassembled WGS sequence"/>
</dbReference>
<evidence type="ECO:0000256" key="7">
    <source>
        <dbReference type="ARBA" id="ARBA00023157"/>
    </source>
</evidence>
<keyword evidence="1" id="KW-0645">Protease</keyword>
<comment type="caution">
    <text evidence="10">The sequence shown here is derived from an EMBL/GenBank/DDBJ whole genome shotgun (WGS) entry which is preliminary data.</text>
</comment>
<dbReference type="GO" id="GO:0004252">
    <property type="term" value="F:serine-type endopeptidase activity"/>
    <property type="evidence" value="ECO:0007669"/>
    <property type="project" value="InterPro"/>
</dbReference>
<accession>A0AAV8WGE8</accession>
<dbReference type="SMART" id="SM00020">
    <property type="entry name" value="Tryp_SPc"/>
    <property type="match status" value="1"/>
</dbReference>
<proteinExistence type="inferred from homology"/>
<dbReference type="SUPFAM" id="SSF50494">
    <property type="entry name" value="Trypsin-like serine proteases"/>
    <property type="match status" value="1"/>
</dbReference>
<feature type="domain" description="Peptidase S1" evidence="9">
    <location>
        <begin position="48"/>
        <end position="298"/>
    </location>
</feature>
<evidence type="ECO:0000256" key="6">
    <source>
        <dbReference type="ARBA" id="ARBA00023145"/>
    </source>
</evidence>
<dbReference type="Gene3D" id="2.40.10.10">
    <property type="entry name" value="Trypsin-like serine proteases"/>
    <property type="match status" value="2"/>
</dbReference>
<evidence type="ECO:0000256" key="5">
    <source>
        <dbReference type="ARBA" id="ARBA00022837"/>
    </source>
</evidence>
<keyword evidence="5" id="KW-0106">Calcium</keyword>
<evidence type="ECO:0000256" key="3">
    <source>
        <dbReference type="ARBA" id="ARBA00022801"/>
    </source>
</evidence>
<dbReference type="CDD" id="cd00190">
    <property type="entry name" value="Tryp_SPc"/>
    <property type="match status" value="1"/>
</dbReference>
<organism evidence="10 11">
    <name type="scientific">Exocentrus adspersus</name>
    <dbReference type="NCBI Taxonomy" id="1586481"/>
    <lineage>
        <taxon>Eukaryota</taxon>
        <taxon>Metazoa</taxon>
        <taxon>Ecdysozoa</taxon>
        <taxon>Arthropoda</taxon>
        <taxon>Hexapoda</taxon>
        <taxon>Insecta</taxon>
        <taxon>Pterygota</taxon>
        <taxon>Neoptera</taxon>
        <taxon>Endopterygota</taxon>
        <taxon>Coleoptera</taxon>
        <taxon>Polyphaga</taxon>
        <taxon>Cucujiformia</taxon>
        <taxon>Chrysomeloidea</taxon>
        <taxon>Cerambycidae</taxon>
        <taxon>Lamiinae</taxon>
        <taxon>Acanthocinini</taxon>
        <taxon>Exocentrus</taxon>
    </lineage>
</organism>
<keyword evidence="7" id="KW-1015">Disulfide bond</keyword>
<keyword evidence="6" id="KW-0865">Zymogen</keyword>
<dbReference type="InterPro" id="IPR051487">
    <property type="entry name" value="Ser/Thr_Proteases_Immune/Dev"/>
</dbReference>
<dbReference type="PANTHER" id="PTHR24256">
    <property type="entry name" value="TRYPTASE-RELATED"/>
    <property type="match status" value="1"/>
</dbReference>
<protein>
    <recommendedName>
        <fullName evidence="9">Peptidase S1 domain-containing protein</fullName>
    </recommendedName>
</protein>
<comment type="similarity">
    <text evidence="8">Belongs to the peptidase S1 family. CLIP subfamily.</text>
</comment>
<dbReference type="AlphaFoldDB" id="A0AAV8WGE8"/>
<dbReference type="InterPro" id="IPR001314">
    <property type="entry name" value="Peptidase_S1A"/>
</dbReference>
<evidence type="ECO:0000256" key="2">
    <source>
        <dbReference type="ARBA" id="ARBA00022723"/>
    </source>
</evidence>
<evidence type="ECO:0000256" key="8">
    <source>
        <dbReference type="ARBA" id="ARBA00024195"/>
    </source>
</evidence>
<dbReference type="PROSITE" id="PS51257">
    <property type="entry name" value="PROKAR_LIPOPROTEIN"/>
    <property type="match status" value="1"/>
</dbReference>
<evidence type="ECO:0000259" key="9">
    <source>
        <dbReference type="PROSITE" id="PS50240"/>
    </source>
</evidence>
<dbReference type="GO" id="GO:0046872">
    <property type="term" value="F:metal ion binding"/>
    <property type="evidence" value="ECO:0007669"/>
    <property type="project" value="UniProtKB-KW"/>
</dbReference>
<evidence type="ECO:0000313" key="11">
    <source>
        <dbReference type="Proteomes" id="UP001159042"/>
    </source>
</evidence>
<keyword evidence="11" id="KW-1185">Reference proteome</keyword>
<keyword evidence="4" id="KW-0720">Serine protease</keyword>
<dbReference type="GO" id="GO:0006508">
    <property type="term" value="P:proteolysis"/>
    <property type="evidence" value="ECO:0007669"/>
    <property type="project" value="UniProtKB-KW"/>
</dbReference>
<name>A0AAV8WGE8_9CUCU</name>
<reference evidence="10 11" key="1">
    <citation type="journal article" date="2023" name="Insect Mol. Biol.">
        <title>Genome sequencing provides insights into the evolution of gene families encoding plant cell wall-degrading enzymes in longhorned beetles.</title>
        <authorList>
            <person name="Shin N.R."/>
            <person name="Okamura Y."/>
            <person name="Kirsch R."/>
            <person name="Pauchet Y."/>
        </authorList>
    </citation>
    <scope>NUCLEOTIDE SEQUENCE [LARGE SCALE GENOMIC DNA]</scope>
    <source>
        <strain evidence="10">EAD_L_NR</strain>
    </source>
</reference>
<gene>
    <name evidence="10" type="ORF">NQ315_009676</name>
</gene>
<dbReference type="FunFam" id="2.40.10.10:FF:000078">
    <property type="entry name" value="Serine protease H137"/>
    <property type="match status" value="1"/>
</dbReference>
<dbReference type="InterPro" id="IPR001254">
    <property type="entry name" value="Trypsin_dom"/>
</dbReference>